<dbReference type="Proteomes" id="UP001500213">
    <property type="component" value="Unassembled WGS sequence"/>
</dbReference>
<keyword evidence="1" id="KW-1133">Transmembrane helix</keyword>
<keyword evidence="1" id="KW-0472">Membrane</keyword>
<evidence type="ECO:0000313" key="2">
    <source>
        <dbReference type="EMBL" id="GAA4184587.1"/>
    </source>
</evidence>
<evidence type="ECO:0008006" key="4">
    <source>
        <dbReference type="Google" id="ProtNLM"/>
    </source>
</evidence>
<feature type="transmembrane region" description="Helical" evidence="1">
    <location>
        <begin position="6"/>
        <end position="27"/>
    </location>
</feature>
<feature type="transmembrane region" description="Helical" evidence="1">
    <location>
        <begin position="88"/>
        <end position="111"/>
    </location>
</feature>
<name>A0ABP8AIL5_9MICO</name>
<reference evidence="3" key="1">
    <citation type="journal article" date="2019" name="Int. J. Syst. Evol. Microbiol.">
        <title>The Global Catalogue of Microorganisms (GCM) 10K type strain sequencing project: providing services to taxonomists for standard genome sequencing and annotation.</title>
        <authorList>
            <consortium name="The Broad Institute Genomics Platform"/>
            <consortium name="The Broad Institute Genome Sequencing Center for Infectious Disease"/>
            <person name="Wu L."/>
            <person name="Ma J."/>
        </authorList>
    </citation>
    <scope>NUCLEOTIDE SEQUENCE [LARGE SCALE GENOMIC DNA]</scope>
    <source>
        <strain evidence="3">JCM 17593</strain>
    </source>
</reference>
<gene>
    <name evidence="2" type="ORF">GCM10022288_05470</name>
</gene>
<protein>
    <recommendedName>
        <fullName evidence="4">SdpI family protein</fullName>
    </recommendedName>
</protein>
<dbReference type="EMBL" id="BAABBX010000004">
    <property type="protein sequence ID" value="GAA4184587.1"/>
    <property type="molecule type" value="Genomic_DNA"/>
</dbReference>
<keyword evidence="1" id="KW-0812">Transmembrane</keyword>
<keyword evidence="3" id="KW-1185">Reference proteome</keyword>
<accession>A0ABP8AIL5</accession>
<feature type="transmembrane region" description="Helical" evidence="1">
    <location>
        <begin position="64"/>
        <end position="82"/>
    </location>
</feature>
<dbReference type="InterPro" id="IPR025962">
    <property type="entry name" value="SdpI/YhfL"/>
</dbReference>
<evidence type="ECO:0000313" key="3">
    <source>
        <dbReference type="Proteomes" id="UP001500213"/>
    </source>
</evidence>
<sequence length="120" mass="12182">MTSPGWFAAVGCAVLLIVIDSVIWAVVSQAANGASRSHFAGIRLPSLMRSEDAWHAGHVVARKVMAPFLVAAAAIAVLSVPLQLAPVAYIAALGLSLVSTVLALGVGAACASRAARRLAP</sequence>
<organism evidence="2 3">
    <name type="scientific">Gryllotalpicola kribbensis</name>
    <dbReference type="NCBI Taxonomy" id="993084"/>
    <lineage>
        <taxon>Bacteria</taxon>
        <taxon>Bacillati</taxon>
        <taxon>Actinomycetota</taxon>
        <taxon>Actinomycetes</taxon>
        <taxon>Micrococcales</taxon>
        <taxon>Microbacteriaceae</taxon>
        <taxon>Gryllotalpicola</taxon>
    </lineage>
</organism>
<comment type="caution">
    <text evidence="2">The sequence shown here is derived from an EMBL/GenBank/DDBJ whole genome shotgun (WGS) entry which is preliminary data.</text>
</comment>
<proteinExistence type="predicted"/>
<dbReference type="Pfam" id="PF13630">
    <property type="entry name" value="SdpI"/>
    <property type="match status" value="1"/>
</dbReference>
<evidence type="ECO:0000256" key="1">
    <source>
        <dbReference type="SAM" id="Phobius"/>
    </source>
</evidence>